<dbReference type="GO" id="GO:0004674">
    <property type="term" value="F:protein serine/threonine kinase activity"/>
    <property type="evidence" value="ECO:0007669"/>
    <property type="project" value="UniProtKB-KW"/>
</dbReference>
<feature type="binding site" evidence="7">
    <location>
        <position position="189"/>
    </location>
    <ligand>
        <name>ATP</name>
        <dbReference type="ChEBI" id="CHEBI:30616"/>
    </ligand>
</feature>
<evidence type="ECO:0000256" key="8">
    <source>
        <dbReference type="PIRSR" id="PIRSR630616-3"/>
    </source>
</evidence>
<dbReference type="Pfam" id="PF00069">
    <property type="entry name" value="Pkinase"/>
    <property type="match status" value="1"/>
</dbReference>
<keyword evidence="5 7" id="KW-0067">ATP-binding</keyword>
<evidence type="ECO:0000256" key="9">
    <source>
        <dbReference type="PROSITE-ProRule" id="PRU10141"/>
    </source>
</evidence>
<feature type="binding site" evidence="7 9">
    <location>
        <position position="57"/>
    </location>
    <ligand>
        <name>ATP</name>
        <dbReference type="ChEBI" id="CHEBI:30616"/>
    </ligand>
</feature>
<keyword evidence="2" id="KW-0808">Transferase</keyword>
<dbReference type="InterPro" id="IPR008271">
    <property type="entry name" value="Ser/Thr_kinase_AS"/>
</dbReference>
<sequence>MKGTVSLDAQLRAIMGPQITEEELLKKFTFEGVIGNGATATVYAALDHSSGERVAIKVFDKAQMIEVRKSILGDNVEVKDTAVSRVQRRLKKIISELSIAKALDHANIIRYIGAIETSHRICIVHELIDGHDMLEYVLAFHKMDEPLAAHCFDQLLRAIHACHDLNVWHRDVKLENVLLTHDFQVKLIDFGLSERTADALHSVCGTPLYCSPELLFLPTNFRDEGVAGAPADVWSTGILLFAVLTGCSPFDDSSFSTLRQEVYRNSIKFPSHLSELVQDLLASILTSDPAARPTIPTLLSHPWLVKNVALYRSTIRLVRMKSLSRGSFHSETEDSSDAASSLDDAGASYRDLLYDQLAEQEEQSPPPTR</sequence>
<reference evidence="12 13" key="1">
    <citation type="submission" date="2018-08" db="EMBL/GenBank/DDBJ databases">
        <title>Aphanomyces genome sequencing and annotation.</title>
        <authorList>
            <person name="Minardi D."/>
            <person name="Oidtmann B."/>
            <person name="Van Der Giezen M."/>
            <person name="Studholme D.J."/>
        </authorList>
    </citation>
    <scope>NUCLEOTIDE SEQUENCE [LARGE SCALE GENOMIC DNA]</scope>
    <source>
        <strain evidence="12 13">SA</strain>
    </source>
</reference>
<feature type="cross-link" description="Glycyl lysine isopeptide (Lys-Gly) (interchain with G-Cter in SUMO2)" evidence="8">
    <location>
        <position position="173"/>
    </location>
</feature>
<keyword evidence="3 7" id="KW-0547">Nucleotide-binding</keyword>
<dbReference type="VEuPathDB" id="FungiDB:H257_15834"/>
<evidence type="ECO:0000256" key="5">
    <source>
        <dbReference type="ARBA" id="ARBA00022840"/>
    </source>
</evidence>
<evidence type="ECO:0000259" key="11">
    <source>
        <dbReference type="PROSITE" id="PS50011"/>
    </source>
</evidence>
<evidence type="ECO:0000256" key="6">
    <source>
        <dbReference type="PIRSR" id="PIRSR630616-1"/>
    </source>
</evidence>
<evidence type="ECO:0000256" key="4">
    <source>
        <dbReference type="ARBA" id="ARBA00022777"/>
    </source>
</evidence>
<dbReference type="InterPro" id="IPR000719">
    <property type="entry name" value="Prot_kinase_dom"/>
</dbReference>
<dbReference type="SUPFAM" id="SSF56112">
    <property type="entry name" value="Protein kinase-like (PK-like)"/>
    <property type="match status" value="1"/>
</dbReference>
<dbReference type="EMBL" id="QUTC01005808">
    <property type="protein sequence ID" value="RHY55711.1"/>
    <property type="molecule type" value="Genomic_DNA"/>
</dbReference>
<dbReference type="PROSITE" id="PS00108">
    <property type="entry name" value="PROTEIN_KINASE_ST"/>
    <property type="match status" value="1"/>
</dbReference>
<evidence type="ECO:0000313" key="13">
    <source>
        <dbReference type="Proteomes" id="UP000265716"/>
    </source>
</evidence>
<dbReference type="PANTHER" id="PTHR24350">
    <property type="entry name" value="SERINE/THREONINE-PROTEIN KINASE IAL-RELATED"/>
    <property type="match status" value="1"/>
</dbReference>
<evidence type="ECO:0000256" key="3">
    <source>
        <dbReference type="ARBA" id="ARBA00022741"/>
    </source>
</evidence>
<evidence type="ECO:0000256" key="2">
    <source>
        <dbReference type="ARBA" id="ARBA00022679"/>
    </source>
</evidence>
<dbReference type="AlphaFoldDB" id="A0A397CYS2"/>
<dbReference type="SMART" id="SM00220">
    <property type="entry name" value="S_TKc"/>
    <property type="match status" value="1"/>
</dbReference>
<dbReference type="Gene3D" id="1.10.510.10">
    <property type="entry name" value="Transferase(Phosphotransferase) domain 1"/>
    <property type="match status" value="1"/>
</dbReference>
<dbReference type="GO" id="GO:0005524">
    <property type="term" value="F:ATP binding"/>
    <property type="evidence" value="ECO:0007669"/>
    <property type="project" value="UniProtKB-UniRule"/>
</dbReference>
<keyword evidence="1 10" id="KW-0723">Serine/threonine-protein kinase</keyword>
<keyword evidence="4" id="KW-0418">Kinase</keyword>
<proteinExistence type="inferred from homology"/>
<gene>
    <name evidence="12" type="ORF">DYB38_007147</name>
</gene>
<dbReference type="InterPro" id="IPR017441">
    <property type="entry name" value="Protein_kinase_ATP_BS"/>
</dbReference>
<evidence type="ECO:0000256" key="7">
    <source>
        <dbReference type="PIRSR" id="PIRSR630616-2"/>
    </source>
</evidence>
<dbReference type="PROSITE" id="PS50011">
    <property type="entry name" value="PROTEIN_KINASE_DOM"/>
    <property type="match status" value="1"/>
</dbReference>
<feature type="binding site" evidence="7">
    <location>
        <begin position="175"/>
        <end position="176"/>
    </location>
    <ligand>
        <name>ATP</name>
        <dbReference type="ChEBI" id="CHEBI:30616"/>
    </ligand>
</feature>
<organism evidence="12 13">
    <name type="scientific">Aphanomyces astaci</name>
    <name type="common">Crayfish plague agent</name>
    <dbReference type="NCBI Taxonomy" id="112090"/>
    <lineage>
        <taxon>Eukaryota</taxon>
        <taxon>Sar</taxon>
        <taxon>Stramenopiles</taxon>
        <taxon>Oomycota</taxon>
        <taxon>Saprolegniomycetes</taxon>
        <taxon>Saprolegniales</taxon>
        <taxon>Verrucalvaceae</taxon>
        <taxon>Aphanomyces</taxon>
    </lineage>
</organism>
<dbReference type="InterPro" id="IPR011009">
    <property type="entry name" value="Kinase-like_dom_sf"/>
</dbReference>
<evidence type="ECO:0000256" key="1">
    <source>
        <dbReference type="ARBA" id="ARBA00022527"/>
    </source>
</evidence>
<comment type="similarity">
    <text evidence="10">Belongs to the protein kinase superfamily.</text>
</comment>
<evidence type="ECO:0000256" key="10">
    <source>
        <dbReference type="RuleBase" id="RU000304"/>
    </source>
</evidence>
<dbReference type="InterPro" id="IPR030616">
    <property type="entry name" value="Aur-like"/>
</dbReference>
<comment type="caution">
    <text evidence="12">The sequence shown here is derived from an EMBL/GenBank/DDBJ whole genome shotgun (WGS) entry which is preliminary data.</text>
</comment>
<feature type="active site" description="Proton acceptor" evidence="6">
    <location>
        <position position="171"/>
    </location>
</feature>
<accession>A0A397CYS2</accession>
<dbReference type="PROSITE" id="PS00107">
    <property type="entry name" value="PROTEIN_KINASE_ATP"/>
    <property type="match status" value="1"/>
</dbReference>
<evidence type="ECO:0000313" key="12">
    <source>
        <dbReference type="EMBL" id="RHY55711.1"/>
    </source>
</evidence>
<protein>
    <recommendedName>
        <fullName evidence="11">Protein kinase domain-containing protein</fullName>
    </recommendedName>
</protein>
<feature type="domain" description="Protein kinase" evidence="11">
    <location>
        <begin position="28"/>
        <end position="304"/>
    </location>
</feature>
<dbReference type="Proteomes" id="UP000265716">
    <property type="component" value="Unassembled WGS sequence"/>
</dbReference>
<name>A0A397CYS2_APHAT</name>
<dbReference type="FunFam" id="1.10.510.10:FF:000571">
    <property type="entry name" value="Maternal embryonic leucine zipper kinase"/>
    <property type="match status" value="1"/>
</dbReference>